<evidence type="ECO:0000259" key="8">
    <source>
        <dbReference type="SMART" id="SM00385"/>
    </source>
</evidence>
<evidence type="ECO:0000256" key="7">
    <source>
        <dbReference type="RuleBase" id="RU000383"/>
    </source>
</evidence>
<dbReference type="AlphaFoldDB" id="A0A9Q0TH48"/>
<dbReference type="Gene3D" id="1.10.472.10">
    <property type="entry name" value="Cyclin-like"/>
    <property type="match status" value="2"/>
</dbReference>
<dbReference type="InterPro" id="IPR004367">
    <property type="entry name" value="Cyclin_C-dom"/>
</dbReference>
<name>A0A9Q0TH48_SALPP</name>
<dbReference type="GO" id="GO:0051301">
    <property type="term" value="P:cell division"/>
    <property type="evidence" value="ECO:0007669"/>
    <property type="project" value="UniProtKB-KW"/>
</dbReference>
<feature type="domain" description="Cyclin C-terminal" evidence="9">
    <location>
        <begin position="49"/>
        <end position="172"/>
    </location>
</feature>
<dbReference type="InterPro" id="IPR006671">
    <property type="entry name" value="Cyclin_N"/>
</dbReference>
<comment type="similarity">
    <text evidence="1">Belongs to the cyclin family. Cyclin AB subfamily.</text>
</comment>
<dbReference type="InterPro" id="IPR039361">
    <property type="entry name" value="Cyclin"/>
</dbReference>
<dbReference type="OrthoDB" id="839617at2759"/>
<evidence type="ECO:0000256" key="2">
    <source>
        <dbReference type="ARBA" id="ARBA00011177"/>
    </source>
</evidence>
<dbReference type="SMART" id="SM00385">
    <property type="entry name" value="CYCLIN"/>
    <property type="match status" value="1"/>
</dbReference>
<accession>A0A9Q0TH48</accession>
<evidence type="ECO:0000256" key="5">
    <source>
        <dbReference type="ARBA" id="ARBA00023306"/>
    </source>
</evidence>
<keyword evidence="3" id="KW-0132">Cell division</keyword>
<comment type="caution">
    <text evidence="10">The sequence shown here is derived from an EMBL/GenBank/DDBJ whole genome shotgun (WGS) entry which is preliminary data.</text>
</comment>
<reference evidence="10" key="2">
    <citation type="journal article" date="2023" name="Int. J. Mol. Sci.">
        <title>De Novo Assembly and Annotation of 11 Diverse Shrub Willow (Salix) Genomes Reveals Novel Gene Organization in Sex-Linked Regions.</title>
        <authorList>
            <person name="Hyden B."/>
            <person name="Feng K."/>
            <person name="Yates T.B."/>
            <person name="Jawdy S."/>
            <person name="Cereghino C."/>
            <person name="Smart L.B."/>
            <person name="Muchero W."/>
        </authorList>
    </citation>
    <scope>NUCLEOTIDE SEQUENCE</scope>
    <source>
        <tissue evidence="10">Shoot tip</tissue>
    </source>
</reference>
<evidence type="ECO:0000256" key="1">
    <source>
        <dbReference type="ARBA" id="ARBA00006955"/>
    </source>
</evidence>
<proteinExistence type="inferred from homology"/>
<dbReference type="Proteomes" id="UP001151532">
    <property type="component" value="Chromosome 1"/>
</dbReference>
<sequence>MLIASKYEEICSPRVEEFCFITDNTYTSFEVLRMETRVLNFFGFQIFAPTAKTFLRRFLRAAQASYKNPSYELEYLADYLAELTLVDYSFLNFLPSVIAASSVFLSRWTLDQTSHPWSPTLENYTSYKASDLKTTILAMQDLQLNTSGCPLNAIRMKYRQPKFKSVAALSSPKLLETLF</sequence>
<dbReference type="FunFam" id="1.10.472.10:FF:000013">
    <property type="entry name" value="Cyclin A1"/>
    <property type="match status" value="1"/>
</dbReference>
<protein>
    <recommendedName>
        <fullName evidence="6">B-like cyclin</fullName>
    </recommendedName>
</protein>
<dbReference type="InterPro" id="IPR013763">
    <property type="entry name" value="Cyclin-like_dom"/>
</dbReference>
<dbReference type="SUPFAM" id="SSF47954">
    <property type="entry name" value="Cyclin-like"/>
    <property type="match status" value="2"/>
</dbReference>
<reference evidence="10" key="1">
    <citation type="submission" date="2022-11" db="EMBL/GenBank/DDBJ databases">
        <authorList>
            <person name="Hyden B.L."/>
            <person name="Feng K."/>
            <person name="Yates T."/>
            <person name="Jawdy S."/>
            <person name="Smart L.B."/>
            <person name="Muchero W."/>
        </authorList>
    </citation>
    <scope>NUCLEOTIDE SEQUENCE</scope>
    <source>
        <tissue evidence="10">Shoot tip</tissue>
    </source>
</reference>
<dbReference type="EMBL" id="JAPFFK010000015">
    <property type="protein sequence ID" value="KAJ6711579.1"/>
    <property type="molecule type" value="Genomic_DNA"/>
</dbReference>
<evidence type="ECO:0000256" key="3">
    <source>
        <dbReference type="ARBA" id="ARBA00022618"/>
    </source>
</evidence>
<dbReference type="SMART" id="SM01332">
    <property type="entry name" value="Cyclin_C"/>
    <property type="match status" value="1"/>
</dbReference>
<feature type="domain" description="Cyclin-like" evidence="8">
    <location>
        <begin position="53"/>
        <end position="141"/>
    </location>
</feature>
<keyword evidence="11" id="KW-1185">Reference proteome</keyword>
<evidence type="ECO:0000313" key="11">
    <source>
        <dbReference type="Proteomes" id="UP001151532"/>
    </source>
</evidence>
<dbReference type="PANTHER" id="PTHR10177">
    <property type="entry name" value="CYCLINS"/>
    <property type="match status" value="1"/>
</dbReference>
<evidence type="ECO:0000256" key="6">
    <source>
        <dbReference type="ARBA" id="ARBA00032263"/>
    </source>
</evidence>
<evidence type="ECO:0000259" key="9">
    <source>
        <dbReference type="SMART" id="SM01332"/>
    </source>
</evidence>
<evidence type="ECO:0000313" key="10">
    <source>
        <dbReference type="EMBL" id="KAJ6711579.1"/>
    </source>
</evidence>
<organism evidence="10 11">
    <name type="scientific">Salix purpurea</name>
    <name type="common">Purple osier willow</name>
    <dbReference type="NCBI Taxonomy" id="77065"/>
    <lineage>
        <taxon>Eukaryota</taxon>
        <taxon>Viridiplantae</taxon>
        <taxon>Streptophyta</taxon>
        <taxon>Embryophyta</taxon>
        <taxon>Tracheophyta</taxon>
        <taxon>Spermatophyta</taxon>
        <taxon>Magnoliopsida</taxon>
        <taxon>eudicotyledons</taxon>
        <taxon>Gunneridae</taxon>
        <taxon>Pentapetalae</taxon>
        <taxon>rosids</taxon>
        <taxon>fabids</taxon>
        <taxon>Malpighiales</taxon>
        <taxon>Salicaceae</taxon>
        <taxon>Saliceae</taxon>
        <taxon>Salix</taxon>
    </lineage>
</organism>
<dbReference type="CDD" id="cd20506">
    <property type="entry name" value="CYCLIN_AtCycA-like_rpt2"/>
    <property type="match status" value="1"/>
</dbReference>
<gene>
    <name evidence="10" type="ORF">OIU79_007924</name>
</gene>
<evidence type="ECO:0000256" key="4">
    <source>
        <dbReference type="ARBA" id="ARBA00023127"/>
    </source>
</evidence>
<dbReference type="Pfam" id="PF00134">
    <property type="entry name" value="Cyclin_N"/>
    <property type="match status" value="1"/>
</dbReference>
<keyword evidence="5" id="KW-0131">Cell cycle</keyword>
<dbReference type="InterPro" id="IPR036915">
    <property type="entry name" value="Cyclin-like_sf"/>
</dbReference>
<comment type="subunit">
    <text evidence="2">Interacts with the CDC2 protein kinase to form a serine/threonine kinase holoenzyme complex also known as maturation promoting factor (MPF). The cyclin subunit imparts substrate specificity to the complex.</text>
</comment>
<dbReference type="Pfam" id="PF02984">
    <property type="entry name" value="Cyclin_C"/>
    <property type="match status" value="1"/>
</dbReference>
<keyword evidence="4 7" id="KW-0195">Cyclin</keyword>